<reference evidence="3 4" key="1">
    <citation type="submission" date="2020-08" db="EMBL/GenBank/DDBJ databases">
        <title>Sequencing the genomes of 1000 actinobacteria strains.</title>
        <authorList>
            <person name="Klenk H.-P."/>
        </authorList>
    </citation>
    <scope>NUCLEOTIDE SEQUENCE [LARGE SCALE GENOMIC DNA]</scope>
    <source>
        <strain evidence="3 4">DSM 28238</strain>
    </source>
</reference>
<sequence length="193" mass="21098">MGAMIDYDLQLTGNPDADRLLSTNPLALVMGSLLDQQVPMESAFAGPQKLYERIGSLEAETIAAYDPDEFLAVFRQSPAVHRFPGSMAQRVQNLASVIVDEWAGKAERLWTEDDPTGAEVLKRLKKLPGFGEQKAKVFLALLGKQCGFTGEGWQDAAEPYGDEAVMLSIADVTSPETLQQVRDNKKAAKAKQK</sequence>
<organism evidence="3 4">
    <name type="scientific">Garicola koreensis</name>
    <dbReference type="NCBI Taxonomy" id="1262554"/>
    <lineage>
        <taxon>Bacteria</taxon>
        <taxon>Bacillati</taxon>
        <taxon>Actinomycetota</taxon>
        <taxon>Actinomycetes</taxon>
        <taxon>Micrococcales</taxon>
        <taxon>Micrococcaceae</taxon>
        <taxon>Garicola</taxon>
    </lineage>
</organism>
<gene>
    <name evidence="2" type="ORF">FHX47_001962</name>
    <name evidence="3" type="ORF">FHX47_002069</name>
</gene>
<feature type="domain" description="HhH-GPD" evidence="1">
    <location>
        <begin position="31"/>
        <end position="135"/>
    </location>
</feature>
<dbReference type="Pfam" id="PF00730">
    <property type="entry name" value="HhH-GPD"/>
    <property type="match status" value="1"/>
</dbReference>
<name>A0A7W5TXC2_9MICC</name>
<evidence type="ECO:0000313" key="2">
    <source>
        <dbReference type="EMBL" id="MBB3668328.1"/>
    </source>
</evidence>
<accession>A0A7W5TXC2</accession>
<dbReference type="Proteomes" id="UP000547528">
    <property type="component" value="Unassembled WGS sequence"/>
</dbReference>
<evidence type="ECO:0000313" key="3">
    <source>
        <dbReference type="EMBL" id="MBB3668434.1"/>
    </source>
</evidence>
<dbReference type="SUPFAM" id="SSF48150">
    <property type="entry name" value="DNA-glycosylase"/>
    <property type="match status" value="1"/>
</dbReference>
<dbReference type="EMBL" id="JACIBT010000019">
    <property type="protein sequence ID" value="MBB3668434.1"/>
    <property type="molecule type" value="Genomic_DNA"/>
</dbReference>
<dbReference type="GO" id="GO:0003824">
    <property type="term" value="F:catalytic activity"/>
    <property type="evidence" value="ECO:0007669"/>
    <property type="project" value="InterPro"/>
</dbReference>
<comment type="caution">
    <text evidence="3">The sequence shown here is derived from an EMBL/GenBank/DDBJ whole genome shotgun (WGS) entry which is preliminary data.</text>
</comment>
<evidence type="ECO:0000313" key="4">
    <source>
        <dbReference type="Proteomes" id="UP000547528"/>
    </source>
</evidence>
<dbReference type="Gene3D" id="1.10.340.30">
    <property type="entry name" value="Hypothetical protein, domain 2"/>
    <property type="match status" value="1"/>
</dbReference>
<keyword evidence="4" id="KW-1185">Reference proteome</keyword>
<evidence type="ECO:0000259" key="1">
    <source>
        <dbReference type="Pfam" id="PF00730"/>
    </source>
</evidence>
<dbReference type="NCBIfam" id="TIGR03252">
    <property type="entry name" value="HhH-GPD-type base excision DNA repair protein"/>
    <property type="match status" value="1"/>
</dbReference>
<dbReference type="AlphaFoldDB" id="A0A7W5TXC2"/>
<dbReference type="InterPro" id="IPR011257">
    <property type="entry name" value="DNA_glycosylase"/>
</dbReference>
<dbReference type="InterPro" id="IPR017658">
    <property type="entry name" value="HhH-GPD_base_excis"/>
</dbReference>
<dbReference type="GO" id="GO:0006284">
    <property type="term" value="P:base-excision repair"/>
    <property type="evidence" value="ECO:0007669"/>
    <property type="project" value="InterPro"/>
</dbReference>
<protein>
    <submittedName>
        <fullName evidence="3">Putative HhH-GPD family protein</fullName>
    </submittedName>
</protein>
<dbReference type="EMBL" id="JACIBT010000014">
    <property type="protein sequence ID" value="MBB3668328.1"/>
    <property type="molecule type" value="Genomic_DNA"/>
</dbReference>
<dbReference type="RefSeq" id="WP_246328158.1">
    <property type="nucleotide sequence ID" value="NZ_BAABKR010000001.1"/>
</dbReference>
<proteinExistence type="predicted"/>
<dbReference type="InterPro" id="IPR003265">
    <property type="entry name" value="HhH-GPD_domain"/>
</dbReference>